<evidence type="ECO:0008006" key="3">
    <source>
        <dbReference type="Google" id="ProtNLM"/>
    </source>
</evidence>
<dbReference type="InterPro" id="IPR036196">
    <property type="entry name" value="Ptyr_pPase_sf"/>
</dbReference>
<sequence>MSTLQKTNIKDFFERAIRNTKLDIQREILLENIANKIAKTINEKEKVNLNFIGTHNSRRSQFAQVWAYFAMEYYGIHNGFSYSSGINTSTFYSSTLKALEFSGFKFSLEEFSHKNPKYIINYTNAKKELLCYSKTIDDSINQTPFIAITICRSADENCSLTQEATSRFNLPYKDPKWSDDEDNEKEIYLNTSTLIAGEMGVLFKKVKDFLS</sequence>
<dbReference type="RefSeq" id="WP_068827132.1">
    <property type="nucleotide sequence ID" value="NZ_CP014224.1"/>
</dbReference>
<dbReference type="OrthoDB" id="9793058at2"/>
<reference evidence="1 2" key="1">
    <citation type="submission" date="2016-02" db="EMBL/GenBank/DDBJ databases">
        <authorList>
            <person name="Wen L."/>
            <person name="He K."/>
            <person name="Yang H."/>
        </authorList>
    </citation>
    <scope>NUCLEOTIDE SEQUENCE [LARGE SCALE GENOMIC DNA]</scope>
    <source>
        <strain evidence="1 2">CZ1127</strain>
    </source>
</reference>
<dbReference type="PANTHER" id="PTHR43428:SF1">
    <property type="entry name" value="ARSENATE REDUCTASE"/>
    <property type="match status" value="1"/>
</dbReference>
<name>A0A1B1Y7G1_9FLAO</name>
<dbReference type="Gene3D" id="3.40.50.2300">
    <property type="match status" value="1"/>
</dbReference>
<evidence type="ECO:0000313" key="2">
    <source>
        <dbReference type="Proteomes" id="UP000092967"/>
    </source>
</evidence>
<protein>
    <recommendedName>
        <fullName evidence="3">Arsenate reductase</fullName>
    </recommendedName>
</protein>
<dbReference type="KEGG" id="wfu:AXE80_10705"/>
<dbReference type="PANTHER" id="PTHR43428">
    <property type="entry name" value="ARSENATE REDUCTASE"/>
    <property type="match status" value="1"/>
</dbReference>
<evidence type="ECO:0000313" key="1">
    <source>
        <dbReference type="EMBL" id="ANW96713.1"/>
    </source>
</evidence>
<dbReference type="STRING" id="1790137.AXE80_10705"/>
<keyword evidence="2" id="KW-1185">Reference proteome</keyword>
<dbReference type="Proteomes" id="UP000092967">
    <property type="component" value="Chromosome"/>
</dbReference>
<proteinExistence type="predicted"/>
<dbReference type="AlphaFoldDB" id="A0A1B1Y7G1"/>
<accession>A0A1B1Y7G1</accession>
<dbReference type="SUPFAM" id="SSF52788">
    <property type="entry name" value="Phosphotyrosine protein phosphatases I"/>
    <property type="match status" value="1"/>
</dbReference>
<dbReference type="EMBL" id="CP014224">
    <property type="protein sequence ID" value="ANW96713.1"/>
    <property type="molecule type" value="Genomic_DNA"/>
</dbReference>
<organism evidence="1 2">
    <name type="scientific">Wenyingzhuangia fucanilytica</name>
    <dbReference type="NCBI Taxonomy" id="1790137"/>
    <lineage>
        <taxon>Bacteria</taxon>
        <taxon>Pseudomonadati</taxon>
        <taxon>Bacteroidota</taxon>
        <taxon>Flavobacteriia</taxon>
        <taxon>Flavobacteriales</taxon>
        <taxon>Flavobacteriaceae</taxon>
        <taxon>Wenyingzhuangia</taxon>
    </lineage>
</organism>
<gene>
    <name evidence="1" type="ORF">AXE80_10705</name>
</gene>